<evidence type="ECO:0000313" key="2">
    <source>
        <dbReference type="Proteomes" id="UP000078113"/>
    </source>
</evidence>
<protein>
    <submittedName>
        <fullName evidence="1">Uncharacterized protein</fullName>
    </submittedName>
</protein>
<dbReference type="SUPFAM" id="SSF48334">
    <property type="entry name" value="DNA repair protein MutS, domain III"/>
    <property type="match status" value="1"/>
</dbReference>
<evidence type="ECO:0000313" key="1">
    <source>
        <dbReference type="EMBL" id="KAE8261873.1"/>
    </source>
</evidence>
<proteinExistence type="predicted"/>
<sequence>MPSFCFDQLNFILHHARPHRLWSPLDKKDLFTDPGMHPGVQDAKDNMMGMESELRVHLKEYQRPKIEYISVVGSDFLIEVRVADAAKAPADWLWISATKSMVPFHTPQARGLLQEREQHMDLLAAR</sequence>
<dbReference type="AlphaFoldDB" id="A0A8X7N2W7"/>
<name>A0A8X7N2W7_9BASI</name>
<keyword evidence="2" id="KW-1185">Reference proteome</keyword>
<dbReference type="Gene3D" id="1.10.1420.10">
    <property type="match status" value="1"/>
</dbReference>
<accession>A0A8X7N2W7</accession>
<reference evidence="1" key="1">
    <citation type="submission" date="2016-04" db="EMBL/GenBank/DDBJ databases">
        <authorList>
            <person name="Nguyen H.D."/>
            <person name="Samba Siva P."/>
            <person name="Cullis J."/>
            <person name="Levesque C.A."/>
            <person name="Hambleton S."/>
        </authorList>
    </citation>
    <scope>NUCLEOTIDE SEQUENCE</scope>
    <source>
        <strain evidence="1">DAOMC 236422</strain>
    </source>
</reference>
<comment type="caution">
    <text evidence="1">The sequence shown here is derived from an EMBL/GenBank/DDBJ whole genome shotgun (WGS) entry which is preliminary data.</text>
</comment>
<gene>
    <name evidence="1" type="ORF">A4X09_0g7581</name>
</gene>
<organism evidence="1 2">
    <name type="scientific">Tilletia walkeri</name>
    <dbReference type="NCBI Taxonomy" id="117179"/>
    <lineage>
        <taxon>Eukaryota</taxon>
        <taxon>Fungi</taxon>
        <taxon>Dikarya</taxon>
        <taxon>Basidiomycota</taxon>
        <taxon>Ustilaginomycotina</taxon>
        <taxon>Exobasidiomycetes</taxon>
        <taxon>Tilletiales</taxon>
        <taxon>Tilletiaceae</taxon>
        <taxon>Tilletia</taxon>
    </lineage>
</organism>
<reference evidence="1" key="2">
    <citation type="journal article" date="2019" name="IMA Fungus">
        <title>Genome sequencing and comparison of five Tilletia species to identify candidate genes for the detection of regulated species infecting wheat.</title>
        <authorList>
            <person name="Nguyen H.D.T."/>
            <person name="Sultana T."/>
            <person name="Kesanakurti P."/>
            <person name="Hambleton S."/>
        </authorList>
    </citation>
    <scope>NUCLEOTIDE SEQUENCE</scope>
    <source>
        <strain evidence="1">DAOMC 236422</strain>
    </source>
</reference>
<dbReference type="EMBL" id="LWDG02000900">
    <property type="protein sequence ID" value="KAE8261873.1"/>
    <property type="molecule type" value="Genomic_DNA"/>
</dbReference>
<dbReference type="InterPro" id="IPR036187">
    <property type="entry name" value="DNA_mismatch_repair_MutS_sf"/>
</dbReference>
<dbReference type="Proteomes" id="UP000078113">
    <property type="component" value="Unassembled WGS sequence"/>
</dbReference>